<dbReference type="InterPro" id="IPR018062">
    <property type="entry name" value="HTH_AraC-typ_CS"/>
</dbReference>
<keyword evidence="2" id="KW-0238">DNA-binding</keyword>
<protein>
    <submittedName>
        <fullName evidence="5">Helix-turn-helix domain-containing protein</fullName>
    </submittedName>
</protein>
<accession>A0ABW8X0K3</accession>
<evidence type="ECO:0000256" key="1">
    <source>
        <dbReference type="ARBA" id="ARBA00023015"/>
    </source>
</evidence>
<evidence type="ECO:0000313" key="5">
    <source>
        <dbReference type="EMBL" id="MFL9466538.1"/>
    </source>
</evidence>
<dbReference type="PANTHER" id="PTHR43280">
    <property type="entry name" value="ARAC-FAMILY TRANSCRIPTIONAL REGULATOR"/>
    <property type="match status" value="1"/>
</dbReference>
<dbReference type="SUPFAM" id="SSF46689">
    <property type="entry name" value="Homeodomain-like"/>
    <property type="match status" value="2"/>
</dbReference>
<name>A0ABW8X0K3_9CYAN</name>
<dbReference type="PANTHER" id="PTHR43280:SF2">
    <property type="entry name" value="HTH-TYPE TRANSCRIPTIONAL REGULATOR EXSA"/>
    <property type="match status" value="1"/>
</dbReference>
<dbReference type="SMART" id="SM00342">
    <property type="entry name" value="HTH_ARAC"/>
    <property type="match status" value="1"/>
</dbReference>
<gene>
    <name evidence="5" type="ORF">AB0759_38780</name>
</gene>
<dbReference type="EMBL" id="JBFQGM010000025">
    <property type="protein sequence ID" value="MFL9466538.1"/>
    <property type="molecule type" value="Genomic_DNA"/>
</dbReference>
<evidence type="ECO:0000256" key="2">
    <source>
        <dbReference type="ARBA" id="ARBA00023125"/>
    </source>
</evidence>
<sequence>MNTILVIDENPENKNLLMESLKTAGFEVTDTEDGLVCVCLSQEKLSSIKESQKLKAPQSIFPSIPRLNKVFQFIELNYHQPIKLDDIAKEVGYSSAYLSNLMRLLTGKTIIDWIIDRRMAEARILLLKTNKSIKQIALEVGYQNTNLFYYQFRDRHNSTPLVWRKTQRFQLEQSQNNEF</sequence>
<evidence type="ECO:0000259" key="4">
    <source>
        <dbReference type="PROSITE" id="PS01124"/>
    </source>
</evidence>
<dbReference type="Proteomes" id="UP001628874">
    <property type="component" value="Unassembled WGS sequence"/>
</dbReference>
<evidence type="ECO:0000256" key="3">
    <source>
        <dbReference type="ARBA" id="ARBA00023163"/>
    </source>
</evidence>
<dbReference type="RefSeq" id="WP_038091125.1">
    <property type="nucleotide sequence ID" value="NZ_JBFQGM010000025.1"/>
</dbReference>
<organism evidence="5 6">
    <name type="scientific">Scytonema tolypothrichoides VB-61278_2</name>
    <dbReference type="NCBI Taxonomy" id="3232314"/>
    <lineage>
        <taxon>Bacteria</taxon>
        <taxon>Bacillati</taxon>
        <taxon>Cyanobacteriota</taxon>
        <taxon>Cyanophyceae</taxon>
        <taxon>Nostocales</taxon>
        <taxon>Scytonemataceae</taxon>
        <taxon>Scytonema</taxon>
    </lineage>
</organism>
<dbReference type="InterPro" id="IPR018060">
    <property type="entry name" value="HTH_AraC"/>
</dbReference>
<dbReference type="PROSITE" id="PS01124">
    <property type="entry name" value="HTH_ARAC_FAMILY_2"/>
    <property type="match status" value="1"/>
</dbReference>
<keyword evidence="6" id="KW-1185">Reference proteome</keyword>
<dbReference type="Gene3D" id="1.10.10.60">
    <property type="entry name" value="Homeodomain-like"/>
    <property type="match status" value="2"/>
</dbReference>
<dbReference type="InterPro" id="IPR009057">
    <property type="entry name" value="Homeodomain-like_sf"/>
</dbReference>
<proteinExistence type="predicted"/>
<comment type="caution">
    <text evidence="5">The sequence shown here is derived from an EMBL/GenBank/DDBJ whole genome shotgun (WGS) entry which is preliminary data.</text>
</comment>
<feature type="domain" description="HTH araC/xylS-type" evidence="4">
    <location>
        <begin position="68"/>
        <end position="166"/>
    </location>
</feature>
<keyword evidence="3" id="KW-0804">Transcription</keyword>
<evidence type="ECO:0000313" key="6">
    <source>
        <dbReference type="Proteomes" id="UP001628874"/>
    </source>
</evidence>
<reference evidence="5 6" key="1">
    <citation type="submission" date="2024-07" db="EMBL/GenBank/DDBJ databases">
        <authorList>
            <person name="Tripathy S."/>
        </authorList>
    </citation>
    <scope>NUCLEOTIDE SEQUENCE [LARGE SCALE GENOMIC DNA]</scope>
    <source>
        <strain evidence="5 6">VB-61278_2</strain>
    </source>
</reference>
<keyword evidence="1" id="KW-0805">Transcription regulation</keyword>
<dbReference type="Pfam" id="PF12833">
    <property type="entry name" value="HTH_18"/>
    <property type="match status" value="1"/>
</dbReference>
<dbReference type="PROSITE" id="PS00041">
    <property type="entry name" value="HTH_ARAC_FAMILY_1"/>
    <property type="match status" value="1"/>
</dbReference>